<sequence>MEQHNGEVSPVRTTGATFLIARGGIPFLGAMARLHNCSPKSRKLAYQHISSELDEGEKKVTVHSGSVNNEDGCKRRTVATLSNGCDCCVVSHVRPRCIHEEWTLVPRRYRWPDDDAGGLPEAETFAPTMPTKRSRSSWRGRPMATRNMKIRWEGGAVFVAG</sequence>
<name>A0A0E0RCK3_ORYRU</name>
<proteinExistence type="predicted"/>
<dbReference type="Gramene" id="ORUFI12G00250.1">
    <property type="protein sequence ID" value="ORUFI12G00250.1"/>
    <property type="gene ID" value="ORUFI12G00250"/>
</dbReference>
<reference evidence="2" key="2">
    <citation type="submission" date="2015-06" db="UniProtKB">
        <authorList>
            <consortium name="EnsemblPlants"/>
        </authorList>
    </citation>
    <scope>IDENTIFICATION</scope>
</reference>
<dbReference type="HOGENOM" id="CLU_1646466_0_0_1"/>
<dbReference type="AlphaFoldDB" id="A0A0E0RCK3"/>
<evidence type="ECO:0000313" key="3">
    <source>
        <dbReference type="Proteomes" id="UP000008022"/>
    </source>
</evidence>
<feature type="region of interest" description="Disordered" evidence="1">
    <location>
        <begin position="119"/>
        <end position="141"/>
    </location>
</feature>
<keyword evidence="3" id="KW-1185">Reference proteome</keyword>
<organism evidence="2 3">
    <name type="scientific">Oryza rufipogon</name>
    <name type="common">Brownbeard rice</name>
    <name type="synonym">Asian wild rice</name>
    <dbReference type="NCBI Taxonomy" id="4529"/>
    <lineage>
        <taxon>Eukaryota</taxon>
        <taxon>Viridiplantae</taxon>
        <taxon>Streptophyta</taxon>
        <taxon>Embryophyta</taxon>
        <taxon>Tracheophyta</taxon>
        <taxon>Spermatophyta</taxon>
        <taxon>Magnoliopsida</taxon>
        <taxon>Liliopsida</taxon>
        <taxon>Poales</taxon>
        <taxon>Poaceae</taxon>
        <taxon>BOP clade</taxon>
        <taxon>Oryzoideae</taxon>
        <taxon>Oryzeae</taxon>
        <taxon>Oryzinae</taxon>
        <taxon>Oryza</taxon>
    </lineage>
</organism>
<dbReference type="Proteomes" id="UP000008022">
    <property type="component" value="Unassembled WGS sequence"/>
</dbReference>
<accession>A0A0E0RCK3</accession>
<reference evidence="3" key="1">
    <citation type="submission" date="2013-06" db="EMBL/GenBank/DDBJ databases">
        <authorList>
            <person name="Zhao Q."/>
        </authorList>
    </citation>
    <scope>NUCLEOTIDE SEQUENCE</scope>
    <source>
        <strain evidence="3">cv. W1943</strain>
    </source>
</reference>
<protein>
    <submittedName>
        <fullName evidence="2">Uncharacterized protein</fullName>
    </submittedName>
</protein>
<evidence type="ECO:0000256" key="1">
    <source>
        <dbReference type="SAM" id="MobiDB-lite"/>
    </source>
</evidence>
<dbReference type="EnsemblPlants" id="ORUFI12G00250.1">
    <property type="protein sequence ID" value="ORUFI12G00250.1"/>
    <property type="gene ID" value="ORUFI12G00250"/>
</dbReference>
<evidence type="ECO:0000313" key="2">
    <source>
        <dbReference type="EnsemblPlants" id="ORUFI12G00250.1"/>
    </source>
</evidence>